<name>A0A816LWM0_BRANA</name>
<sequence length="63" mass="7497">MLKQNETMENLMIVVRIRYMLDERTPVFLSYQLLEWVLVFEARKSPPTNVTMTTYVTSVPRSE</sequence>
<proteinExistence type="predicted"/>
<organism evidence="1">
    <name type="scientific">Brassica napus</name>
    <name type="common">Rape</name>
    <dbReference type="NCBI Taxonomy" id="3708"/>
    <lineage>
        <taxon>Eukaryota</taxon>
        <taxon>Viridiplantae</taxon>
        <taxon>Streptophyta</taxon>
        <taxon>Embryophyta</taxon>
        <taxon>Tracheophyta</taxon>
        <taxon>Spermatophyta</taxon>
        <taxon>Magnoliopsida</taxon>
        <taxon>eudicotyledons</taxon>
        <taxon>Gunneridae</taxon>
        <taxon>Pentapetalae</taxon>
        <taxon>rosids</taxon>
        <taxon>malvids</taxon>
        <taxon>Brassicales</taxon>
        <taxon>Brassicaceae</taxon>
        <taxon>Brassiceae</taxon>
        <taxon>Brassica</taxon>
    </lineage>
</organism>
<reference evidence="1" key="1">
    <citation type="submission" date="2021-01" db="EMBL/GenBank/DDBJ databases">
        <authorList>
            <consortium name="Genoscope - CEA"/>
            <person name="William W."/>
        </authorList>
    </citation>
    <scope>NUCLEOTIDE SEQUENCE</scope>
</reference>
<dbReference type="Proteomes" id="UP001295469">
    <property type="component" value="Chromosome C07"/>
</dbReference>
<evidence type="ECO:0000313" key="1">
    <source>
        <dbReference type="EMBL" id="CAF1962327.1"/>
    </source>
</evidence>
<gene>
    <name evidence="1" type="ORF">DARMORV10_C07P11600.1</name>
</gene>
<dbReference type="EMBL" id="HG994371">
    <property type="protein sequence ID" value="CAF1962327.1"/>
    <property type="molecule type" value="Genomic_DNA"/>
</dbReference>
<accession>A0A816LWM0</accession>
<dbReference type="AlphaFoldDB" id="A0A816LWM0"/>
<protein>
    <submittedName>
        <fullName evidence="1">(rape) hypothetical protein</fullName>
    </submittedName>
</protein>